<protein>
    <submittedName>
        <fullName evidence="4">Histone deacetylase putative</fullName>
    </submittedName>
</protein>
<feature type="coiled-coil region" evidence="1">
    <location>
        <begin position="773"/>
        <end position="800"/>
    </location>
</feature>
<dbReference type="SMART" id="SM00248">
    <property type="entry name" value="ANK"/>
    <property type="match status" value="4"/>
</dbReference>
<reference evidence="4" key="1">
    <citation type="journal article" date="2011" name="PLoS Biol.">
        <title>Gene gain and loss during evolution of obligate parasitism in the white rust pathogen of Arabidopsis thaliana.</title>
        <authorList>
            <person name="Kemen E."/>
            <person name="Gardiner A."/>
            <person name="Schultz-Larsen T."/>
            <person name="Kemen A.C."/>
            <person name="Balmuth A.L."/>
            <person name="Robert-Seilaniantz A."/>
            <person name="Bailey K."/>
            <person name="Holub E."/>
            <person name="Studholme D.J."/>
            <person name="Maclean D."/>
            <person name="Jones J.D."/>
        </authorList>
    </citation>
    <scope>NUCLEOTIDE SEQUENCE</scope>
</reference>
<dbReference type="PANTHER" id="PTHR10625:SF26">
    <property type="entry name" value="HISTONE DEACETYLASE DOMAIN-CONTAINING PROTEIN"/>
    <property type="match status" value="1"/>
</dbReference>
<dbReference type="InterPro" id="IPR023696">
    <property type="entry name" value="Ureohydrolase_dom_sf"/>
</dbReference>
<feature type="region of interest" description="Disordered" evidence="2">
    <location>
        <begin position="593"/>
        <end position="615"/>
    </location>
</feature>
<feature type="domain" description="Histone deacetylase" evidence="3">
    <location>
        <begin position="362"/>
        <end position="586"/>
    </location>
</feature>
<dbReference type="GO" id="GO:0040029">
    <property type="term" value="P:epigenetic regulation of gene expression"/>
    <property type="evidence" value="ECO:0007669"/>
    <property type="project" value="TreeGrafter"/>
</dbReference>
<dbReference type="GO" id="GO:0004407">
    <property type="term" value="F:histone deacetylase activity"/>
    <property type="evidence" value="ECO:0007669"/>
    <property type="project" value="TreeGrafter"/>
</dbReference>
<sequence length="853" mass="96434">MNEIVEKQSTAPDDVDDCTLAHIQQNQFYLHDLIEKGNENLLRRLLPPEKDEIEDASFQGIQVKMAAETYLLEKDEAGCLPIHIGILYQRVDCVEYLLQYSIPLTCSMMRQQCGDLETPFFHLLIRMGALHPEFVTRIFRYLTSASDSESGWIEKLTDDHKKDLESVLWETLNQKDDGGNTVFHLCARYDLVDCFKMCVSFYVGHSLSHQEDEHESMISAVLERHNRVGYRPLHVAMRYQSTLIAEVLVVDHHVCVSAATSNTKETPAHKAASVGFMRGLTLLQQMDHSIFSQKDYCGKTPLQVAEDSGYLNVSQVLANSQAQVKLNQHIDSDTSTVFLYHDDCLQHLPAAYYCRGEQEPPPECPERLETLLNPKFGILRSKEFVDSRVVHDTNVPHADIADILRVHDYHYVNKIQQCCERLKDDGTSTTSLDSDTTLSANSYNAATRAAGAVCRAVDLLMQSKHTNAFCLVRPPGHHAGPVGKVVSTNDPEGSNGFCLFNNVAIGAAYARSMYKHAGMENIAILDFDVHHGNGTEEIVRHLTPRKKSVPFETAYGEGVHFVHQYKPWRNTDDADHVFFCSVHGYGVKMEDREDTDDDEYVDDDDDDGKTKPRGWFYPASGATNETIPSSAPYIWNVGLDHPPCDYREKSSGLMKKYRASRNAISRLRWRQVFREEIFPALMQFKPDIIFLSSGFDAHTKEYVNWGYVSLLEQDYEWLTDQIKLVAETCCQGRIISVLEGGYNFHGRVISPFARSVAAHARSLIRPSRAVWSSSNALAEKQLEERLLRQHEEQLSITEQKMQSCTLMVGNPAQPIPLADRTIDEPLEGRGKRKRKAVDYVALAEQLAKEDGCG</sequence>
<dbReference type="AlphaFoldDB" id="F0WEW0"/>
<organism evidence="4">
    <name type="scientific">Albugo laibachii Nc14</name>
    <dbReference type="NCBI Taxonomy" id="890382"/>
    <lineage>
        <taxon>Eukaryota</taxon>
        <taxon>Sar</taxon>
        <taxon>Stramenopiles</taxon>
        <taxon>Oomycota</taxon>
        <taxon>Peronosporomycetes</taxon>
        <taxon>Albuginales</taxon>
        <taxon>Albuginaceae</taxon>
        <taxon>Albugo</taxon>
    </lineage>
</organism>
<reference evidence="4" key="2">
    <citation type="submission" date="2011-02" db="EMBL/GenBank/DDBJ databases">
        <authorList>
            <person name="MacLean D."/>
        </authorList>
    </citation>
    <scope>NUCLEOTIDE SEQUENCE</scope>
</reference>
<dbReference type="InterPro" id="IPR037138">
    <property type="entry name" value="His_deacetylse_dom_sf"/>
</dbReference>
<dbReference type="EMBL" id="FR824123">
    <property type="protein sequence ID" value="CCA19742.1"/>
    <property type="molecule type" value="Genomic_DNA"/>
</dbReference>
<keyword evidence="1" id="KW-0175">Coiled coil</keyword>
<dbReference type="InterPro" id="IPR002110">
    <property type="entry name" value="Ankyrin_rpt"/>
</dbReference>
<evidence type="ECO:0000256" key="2">
    <source>
        <dbReference type="SAM" id="MobiDB-lite"/>
    </source>
</evidence>
<feature type="domain" description="Histone deacetylase" evidence="3">
    <location>
        <begin position="616"/>
        <end position="744"/>
    </location>
</feature>
<dbReference type="SUPFAM" id="SSF48403">
    <property type="entry name" value="Ankyrin repeat"/>
    <property type="match status" value="1"/>
</dbReference>
<proteinExistence type="predicted"/>
<name>F0WEW0_9STRA</name>
<evidence type="ECO:0000313" key="4">
    <source>
        <dbReference type="EMBL" id="CCA19742.1"/>
    </source>
</evidence>
<dbReference type="InterPro" id="IPR036770">
    <property type="entry name" value="Ankyrin_rpt-contain_sf"/>
</dbReference>
<evidence type="ECO:0000256" key="1">
    <source>
        <dbReference type="SAM" id="Coils"/>
    </source>
</evidence>
<dbReference type="GO" id="GO:0000118">
    <property type="term" value="C:histone deacetylase complex"/>
    <property type="evidence" value="ECO:0007669"/>
    <property type="project" value="TreeGrafter"/>
</dbReference>
<accession>F0WEW0</accession>
<dbReference type="Pfam" id="PF00850">
    <property type="entry name" value="Hist_deacetyl"/>
    <property type="match status" value="2"/>
</dbReference>
<dbReference type="Gene3D" id="3.40.800.20">
    <property type="entry name" value="Histone deacetylase domain"/>
    <property type="match status" value="1"/>
</dbReference>
<evidence type="ECO:0000259" key="3">
    <source>
        <dbReference type="Pfam" id="PF00850"/>
    </source>
</evidence>
<dbReference type="Gene3D" id="1.25.40.20">
    <property type="entry name" value="Ankyrin repeat-containing domain"/>
    <property type="match status" value="1"/>
</dbReference>
<gene>
    <name evidence="4" type="primary">AlNc14C78G5158</name>
    <name evidence="4" type="ORF">ALNC14_058850</name>
</gene>
<dbReference type="SUPFAM" id="SSF52768">
    <property type="entry name" value="Arginase/deacetylase"/>
    <property type="match status" value="1"/>
</dbReference>
<feature type="compositionally biased region" description="Acidic residues" evidence="2">
    <location>
        <begin position="593"/>
        <end position="607"/>
    </location>
</feature>
<dbReference type="PANTHER" id="PTHR10625">
    <property type="entry name" value="HISTONE DEACETYLASE HDAC1-RELATED"/>
    <property type="match status" value="1"/>
</dbReference>
<dbReference type="InterPro" id="IPR023801">
    <property type="entry name" value="His_deacetylse_dom"/>
</dbReference>
<dbReference type="CDD" id="cd11599">
    <property type="entry name" value="HDAC_classII_2"/>
    <property type="match status" value="1"/>
</dbReference>
<dbReference type="GO" id="GO:0005737">
    <property type="term" value="C:cytoplasm"/>
    <property type="evidence" value="ECO:0007669"/>
    <property type="project" value="TreeGrafter"/>
</dbReference>
<dbReference type="HOGENOM" id="CLU_346355_0_0_1"/>